<keyword evidence="2" id="KW-1185">Reference proteome</keyword>
<gene>
    <name evidence="1" type="ORF">PODLI_1B013173</name>
</gene>
<evidence type="ECO:0000313" key="2">
    <source>
        <dbReference type="Proteomes" id="UP001178461"/>
    </source>
</evidence>
<evidence type="ECO:0000313" key="1">
    <source>
        <dbReference type="EMBL" id="CAI5792387.1"/>
    </source>
</evidence>
<dbReference type="AlphaFoldDB" id="A0AA35LAT0"/>
<organism evidence="1 2">
    <name type="scientific">Podarcis lilfordi</name>
    <name type="common">Lilford's wall lizard</name>
    <dbReference type="NCBI Taxonomy" id="74358"/>
    <lineage>
        <taxon>Eukaryota</taxon>
        <taxon>Metazoa</taxon>
        <taxon>Chordata</taxon>
        <taxon>Craniata</taxon>
        <taxon>Vertebrata</taxon>
        <taxon>Euteleostomi</taxon>
        <taxon>Lepidosauria</taxon>
        <taxon>Squamata</taxon>
        <taxon>Bifurcata</taxon>
        <taxon>Unidentata</taxon>
        <taxon>Episquamata</taxon>
        <taxon>Laterata</taxon>
        <taxon>Lacertibaenia</taxon>
        <taxon>Lacertidae</taxon>
        <taxon>Podarcis</taxon>
    </lineage>
</organism>
<reference evidence="1" key="1">
    <citation type="submission" date="2022-12" db="EMBL/GenBank/DDBJ databases">
        <authorList>
            <person name="Alioto T."/>
            <person name="Alioto T."/>
            <person name="Gomez Garrido J."/>
        </authorList>
    </citation>
    <scope>NUCLEOTIDE SEQUENCE</scope>
</reference>
<accession>A0AA35LAT0</accession>
<dbReference type="EMBL" id="OX395139">
    <property type="protein sequence ID" value="CAI5792387.1"/>
    <property type="molecule type" value="Genomic_DNA"/>
</dbReference>
<sequence length="89" mass="9289">MARMAVAVASAAALQLKSGSDQVVMQAGSRASCDAPVQTGGRHLPPKKERFVALTPACSLHSLVIARLFAIPAAFGSRRTNAIQDSEAR</sequence>
<name>A0AA35LAT0_9SAUR</name>
<dbReference type="Proteomes" id="UP001178461">
    <property type="component" value="Chromosome 14"/>
</dbReference>
<proteinExistence type="predicted"/>
<protein>
    <submittedName>
        <fullName evidence="1">Uncharacterized protein</fullName>
    </submittedName>
</protein>